<evidence type="ECO:0000313" key="2">
    <source>
        <dbReference type="Proteomes" id="UP001597158"/>
    </source>
</evidence>
<comment type="caution">
    <text evidence="1">The sequence shown here is derived from an EMBL/GenBank/DDBJ whole genome shotgun (WGS) entry which is preliminary data.</text>
</comment>
<gene>
    <name evidence="1" type="ORF">ACFQ4M_06995</name>
</gene>
<evidence type="ECO:0000313" key="1">
    <source>
        <dbReference type="EMBL" id="MFD1263327.1"/>
    </source>
</evidence>
<sequence>MKSGERAVVVVRSGSGGGMWVWPTRVYLLMVDLDSMGRPMIPANATRAKRWVRVSENKRATRRMRNLVAEFESFAKAVNDGKMTFDEASDLLVA</sequence>
<dbReference type="RefSeq" id="WP_277833290.1">
    <property type="nucleotide sequence ID" value="NZ_JARQZE010000007.1"/>
</dbReference>
<keyword evidence="2" id="KW-1185">Reference proteome</keyword>
<accession>A0ABW3WBC3</accession>
<dbReference type="EMBL" id="JBHTMC010000013">
    <property type="protein sequence ID" value="MFD1263327.1"/>
    <property type="molecule type" value="Genomic_DNA"/>
</dbReference>
<proteinExistence type="predicted"/>
<name>A0ABW3WBC3_9RHOO</name>
<reference evidence="2" key="1">
    <citation type="journal article" date="2019" name="Int. J. Syst. Evol. Microbiol.">
        <title>The Global Catalogue of Microorganisms (GCM) 10K type strain sequencing project: providing services to taxonomists for standard genome sequencing and annotation.</title>
        <authorList>
            <consortium name="The Broad Institute Genomics Platform"/>
            <consortium name="The Broad Institute Genome Sequencing Center for Infectious Disease"/>
            <person name="Wu L."/>
            <person name="Ma J."/>
        </authorList>
    </citation>
    <scope>NUCLEOTIDE SEQUENCE [LARGE SCALE GENOMIC DNA]</scope>
    <source>
        <strain evidence="2">CCUG 48884</strain>
    </source>
</reference>
<dbReference type="Proteomes" id="UP001597158">
    <property type="component" value="Unassembled WGS sequence"/>
</dbReference>
<organism evidence="1 2">
    <name type="scientific">Thauera mechernichensis</name>
    <dbReference type="NCBI Taxonomy" id="82788"/>
    <lineage>
        <taxon>Bacteria</taxon>
        <taxon>Pseudomonadati</taxon>
        <taxon>Pseudomonadota</taxon>
        <taxon>Betaproteobacteria</taxon>
        <taxon>Rhodocyclales</taxon>
        <taxon>Zoogloeaceae</taxon>
        <taxon>Thauera</taxon>
    </lineage>
</organism>
<protein>
    <submittedName>
        <fullName evidence="1">Uncharacterized protein</fullName>
    </submittedName>
</protein>